<evidence type="ECO:0000313" key="3">
    <source>
        <dbReference type="Proteomes" id="UP001497382"/>
    </source>
</evidence>
<organism evidence="2 3">
    <name type="scientific">Larinioides sclopetarius</name>
    <dbReference type="NCBI Taxonomy" id="280406"/>
    <lineage>
        <taxon>Eukaryota</taxon>
        <taxon>Metazoa</taxon>
        <taxon>Ecdysozoa</taxon>
        <taxon>Arthropoda</taxon>
        <taxon>Chelicerata</taxon>
        <taxon>Arachnida</taxon>
        <taxon>Araneae</taxon>
        <taxon>Araneomorphae</taxon>
        <taxon>Entelegynae</taxon>
        <taxon>Araneoidea</taxon>
        <taxon>Araneidae</taxon>
        <taxon>Larinioides</taxon>
    </lineage>
</organism>
<accession>A0AAV1ZMK2</accession>
<evidence type="ECO:0000313" key="2">
    <source>
        <dbReference type="EMBL" id="CAL1273003.1"/>
    </source>
</evidence>
<protein>
    <recommendedName>
        <fullName evidence="1">DUF5641 domain-containing protein</fullName>
    </recommendedName>
</protein>
<dbReference type="Proteomes" id="UP001497382">
    <property type="component" value="Unassembled WGS sequence"/>
</dbReference>
<dbReference type="PANTHER" id="PTHR47331">
    <property type="entry name" value="PHD-TYPE DOMAIN-CONTAINING PROTEIN"/>
    <property type="match status" value="1"/>
</dbReference>
<evidence type="ECO:0000259" key="1">
    <source>
        <dbReference type="Pfam" id="PF18701"/>
    </source>
</evidence>
<dbReference type="EMBL" id="CAXIEN010000065">
    <property type="protein sequence ID" value="CAL1273003.1"/>
    <property type="molecule type" value="Genomic_DNA"/>
</dbReference>
<reference evidence="2 3" key="1">
    <citation type="submission" date="2024-04" db="EMBL/GenBank/DDBJ databases">
        <authorList>
            <person name="Rising A."/>
            <person name="Reimegard J."/>
            <person name="Sonavane S."/>
            <person name="Akerstrom W."/>
            <person name="Nylinder S."/>
            <person name="Hedman E."/>
            <person name="Kallberg Y."/>
        </authorList>
    </citation>
    <scope>NUCLEOTIDE SEQUENCE [LARGE SCALE GENOMIC DNA]</scope>
</reference>
<dbReference type="Pfam" id="PF18701">
    <property type="entry name" value="DUF5641"/>
    <property type="match status" value="1"/>
</dbReference>
<dbReference type="PANTHER" id="PTHR47331:SF6">
    <property type="entry name" value="DOUBLECORTIN DOMAIN-CONTAINING PROTEIN"/>
    <property type="match status" value="1"/>
</dbReference>
<dbReference type="InterPro" id="IPR040676">
    <property type="entry name" value="DUF5641"/>
</dbReference>
<feature type="domain" description="DUF5641" evidence="1">
    <location>
        <begin position="22"/>
        <end position="115"/>
    </location>
</feature>
<gene>
    <name evidence="2" type="ORF">LARSCL_LOCUS6702</name>
</gene>
<keyword evidence="3" id="KW-1185">Reference proteome</keyword>
<proteinExistence type="predicted"/>
<dbReference type="AlphaFoldDB" id="A0AAV1ZMK2"/>
<sequence>MLGKPLAAVPQISIPETINYRDRWRMLQRMMQHFWKRWPMEYLSTLQSGVKWRTSQRNLDIGDLVLIKGENLLPLHWKLGRILRTFPGKDKRVRVAEVKTPTGQLLRPISKLCPLPIAY</sequence>
<comment type="caution">
    <text evidence="2">The sequence shown here is derived from an EMBL/GenBank/DDBJ whole genome shotgun (WGS) entry which is preliminary data.</text>
</comment>
<name>A0AAV1ZMK2_9ARAC</name>